<keyword evidence="6 10" id="KW-0040">ANK repeat</keyword>
<dbReference type="GO" id="GO:0005262">
    <property type="term" value="F:calcium channel activity"/>
    <property type="evidence" value="ECO:0007669"/>
    <property type="project" value="InterPro"/>
</dbReference>
<keyword evidence="4" id="KW-0677">Repeat</keyword>
<feature type="repeat" description="ANK" evidence="10">
    <location>
        <begin position="149"/>
        <end position="181"/>
    </location>
</feature>
<dbReference type="PANTHER" id="PTHR24126">
    <property type="entry name" value="ANKYRIN REPEAT, PH AND SEC7 DOMAIN CONTAINING PROTEIN SECG-RELATED"/>
    <property type="match status" value="1"/>
</dbReference>
<dbReference type="InterPro" id="IPR002153">
    <property type="entry name" value="TRPC_channel"/>
</dbReference>
<evidence type="ECO:0000256" key="2">
    <source>
        <dbReference type="ARBA" id="ARBA00022448"/>
    </source>
</evidence>
<feature type="compositionally biased region" description="Polar residues" evidence="11">
    <location>
        <begin position="1558"/>
        <end position="1569"/>
    </location>
</feature>
<protein>
    <submittedName>
        <fullName evidence="15">Serine/threonine-protein phosphatase 6 regulatory ankyrin repeat subunit A-like isoform X1</fullName>
    </submittedName>
</protein>
<sequence length="1584" mass="174632">MSTRDPKYTTLFEAAKNGDKNRMEQLLDEGVNVNSKDKDGFSALHYAALSFSDSAVRFLLTKKASTLSAEKELGRIPLHLACSKPPGNPATTEIVKALVRTSGKEARVMIDKNGETPLSMAISAGNLQAIRELFAAGQVEQQLKAIKPNGDSIMHLAARRRDTEIAKYLIQHGAEIDLQNNEGQTPMHISAAEGDEHMFKVLYTMKGKIDIPDHEDRTPLYLATQGGYTGIIEFLVDKAKADVQIRSKDGNTLLHLSCSNGHADSTILLIKKGVLPQMPNKEGSLCIHNAARNGHANVVKALLEKGVPVDIKNKNNLTALHEAVMNRRHAVVQLLLGFGANKESVGGRDCESPIHMAARVRNGERVADILIRSGANPDTRNEKNGERALHVAARNGNLKVVRLLLKEDVEVARRSANGETPLHQACANGHYEIAKKIVEKLFNDKSFAFARLVVNIPNDRGETALHHLAQRVRRKESVEDLINIATLLLDHGANMTMKTSAKKETPLHWIARSGNYDVLKAMLTSTKVPLHIIQSGINSKTDIGASPLMIASHHGNLEVVKVLLKHGARVDVFDETGSTALHHAATYGHEEVACILLDHKAFVNGRTKLGVTPLHLAAEKGCVGLVKILVSKYKAVVDPATMDKKTPLHMGAESGFADVCSLLLSLGADANSSDSKGMIPVHYAAVKDREEVVEIFYKNRPETMTQPNDDGLTVMLLASREGSINVIKKLVSLNFSSCSTEKAVLSRPLLMAARAGHTEVVEFLLRSGASATEEDKDGMSVMLLGAKFGQMKVVDMLWGKVAIDRPSSKTGLTPVHVASLYGQTEVLQELLSRSSASGSFVSAPPLEKDETIDHGFTPLHLASQNGDPALIRMLMNNPGVVIDAKTVGKKRTPLHYAAFEGHIEVVSTLISKTTAPIHMKDAEGQTPLHMAAGNGYKELVTLLIGQGSDINSQDEEGNTPLHLSAQSGFLAVTKLLTEYGASTVAQNKAGKSAICLAASKRCSDVLNFLLGQKLDHDQLIRDKAFLLDLVNCARKEDQKPLKAFVLSAPAPVHISSLLAHSFSNESRKNKEYQTVLREATMVCETMANNLITVSCADDSESVLNALDGQNTAFLDFLIACDQKECVSHAIVQQYVTDIWYGDLKLEDWKFLLLFVAALFFPPIWIYLSLPFKNRYQYIPIIKFICRLISHLYLLMLFILTTVMPWGFSYQNLLPNVFEWMLLVWVIGLLLSEITSTRERRGLGWIPSIVVVMTFVGVIIHLVAFAYESEHRKNLIFSRNQVLAFGMVMCVVQLLQFLSIHHLFGPWSVIIGHLVVDVLRFLVIMLLFVFGFALQLAAVFKPMEENESGYTLKSVDTGIVAIIELLFFALFGLTSQKDVKYTSGDFPEATIGIAKAVFGVYNVLCMIVLINLLIAMMSDTYQRIQERSDVEWKFGRAKLIRTMEVEVSQPSPINIFTYMVNLIRILFKVRCNCMRSNIIGMMHAEEEQRKAKQKKDRNRKSHRSPNGLLQLKLENSGVTENSELRIQSVVDWNSMIDKYLDITGEKTVDPTLSKKGRAKNSNGPSAAQATGQALQRINVVNALKM</sequence>
<dbReference type="Proteomes" id="UP000515163">
    <property type="component" value="Unplaced"/>
</dbReference>
<feature type="repeat" description="ANK" evidence="10">
    <location>
        <begin position="384"/>
        <end position="416"/>
    </location>
</feature>
<proteinExistence type="predicted"/>
<feature type="transmembrane region" description="Helical" evidence="12">
    <location>
        <begin position="1212"/>
        <end position="1230"/>
    </location>
</feature>
<accession>A0A6P8GYS9</accession>
<feature type="repeat" description="ANK" evidence="10">
    <location>
        <begin position="923"/>
        <end position="955"/>
    </location>
</feature>
<dbReference type="InterPro" id="IPR005821">
    <property type="entry name" value="Ion_trans_dom"/>
</dbReference>
<feature type="repeat" description="ANK" evidence="10">
    <location>
        <begin position="282"/>
        <end position="314"/>
    </location>
</feature>
<feature type="transmembrane region" description="Helical" evidence="12">
    <location>
        <begin position="1357"/>
        <end position="1374"/>
    </location>
</feature>
<feature type="region of interest" description="Disordered" evidence="11">
    <location>
        <begin position="1484"/>
        <end position="1507"/>
    </location>
</feature>
<feature type="repeat" description="ANK" evidence="10">
    <location>
        <begin position="576"/>
        <end position="608"/>
    </location>
</feature>
<dbReference type="PRINTS" id="PR01415">
    <property type="entry name" value="ANKYRIN"/>
</dbReference>
<feature type="repeat" description="ANK" evidence="10">
    <location>
        <begin position="889"/>
        <end position="912"/>
    </location>
</feature>
<keyword evidence="9" id="KW-0407">Ion channel</keyword>
<evidence type="ECO:0000256" key="6">
    <source>
        <dbReference type="ARBA" id="ARBA00023043"/>
    </source>
</evidence>
<dbReference type="PROSITE" id="PS50297">
    <property type="entry name" value="ANK_REP_REGION"/>
    <property type="match status" value="19"/>
</dbReference>
<reference evidence="15" key="1">
    <citation type="submission" date="2025-08" db="UniProtKB">
        <authorList>
            <consortium name="RefSeq"/>
        </authorList>
    </citation>
    <scope>IDENTIFICATION</scope>
    <source>
        <tissue evidence="15">Tentacle</tissue>
    </source>
</reference>
<evidence type="ECO:0000256" key="12">
    <source>
        <dbReference type="SAM" id="Phobius"/>
    </source>
</evidence>
<evidence type="ECO:0000313" key="15">
    <source>
        <dbReference type="RefSeq" id="XP_031548678.1"/>
    </source>
</evidence>
<dbReference type="GeneID" id="116286344"/>
<feature type="region of interest" description="Disordered" evidence="11">
    <location>
        <begin position="1548"/>
        <end position="1569"/>
    </location>
</feature>
<feature type="repeat" description="ANK" evidence="10">
    <location>
        <begin position="249"/>
        <end position="281"/>
    </location>
</feature>
<dbReference type="InterPro" id="IPR002110">
    <property type="entry name" value="Ankyrin_rpt"/>
</dbReference>
<feature type="repeat" description="ANK" evidence="10">
    <location>
        <begin position="956"/>
        <end position="988"/>
    </location>
</feature>
<evidence type="ECO:0000256" key="5">
    <source>
        <dbReference type="ARBA" id="ARBA00022989"/>
    </source>
</evidence>
<feature type="repeat" description="ANK" evidence="10">
    <location>
        <begin position="182"/>
        <end position="214"/>
    </location>
</feature>
<feature type="repeat" description="ANK" evidence="10">
    <location>
        <begin position="609"/>
        <end position="632"/>
    </location>
</feature>
<keyword evidence="3 12" id="KW-0812">Transmembrane</keyword>
<dbReference type="PANTHER" id="PTHR24126:SF14">
    <property type="entry name" value="ANK_REP_REGION DOMAIN-CONTAINING PROTEIN"/>
    <property type="match status" value="1"/>
</dbReference>
<dbReference type="InParanoid" id="A0A6P8GYS9"/>
<dbReference type="KEGG" id="aten:116286344"/>
<feature type="transmembrane region" description="Helical" evidence="12">
    <location>
        <begin position="1315"/>
        <end position="1337"/>
    </location>
</feature>
<evidence type="ECO:0000313" key="14">
    <source>
        <dbReference type="Proteomes" id="UP000515163"/>
    </source>
</evidence>
<feature type="transmembrane region" description="Helical" evidence="12">
    <location>
        <begin position="1281"/>
        <end position="1303"/>
    </location>
</feature>
<feature type="repeat" description="ANK" evidence="10">
    <location>
        <begin position="748"/>
        <end position="776"/>
    </location>
</feature>
<dbReference type="SMART" id="SM00248">
    <property type="entry name" value="ANK"/>
    <property type="match status" value="28"/>
</dbReference>
<keyword evidence="2" id="KW-0813">Transport</keyword>
<feature type="compositionally biased region" description="Basic residues" evidence="11">
    <location>
        <begin position="1490"/>
        <end position="1502"/>
    </location>
</feature>
<feature type="transmembrane region" description="Helical" evidence="12">
    <location>
        <begin position="1183"/>
        <end position="1206"/>
    </location>
</feature>
<dbReference type="Pfam" id="PF00520">
    <property type="entry name" value="Ion_trans"/>
    <property type="match status" value="1"/>
</dbReference>
<feature type="domain" description="Ion transport" evidence="13">
    <location>
        <begin position="1188"/>
        <end position="1427"/>
    </location>
</feature>
<evidence type="ECO:0000256" key="11">
    <source>
        <dbReference type="SAM" id="MobiDB-lite"/>
    </source>
</evidence>
<feature type="transmembrane region" description="Helical" evidence="12">
    <location>
        <begin position="1395"/>
        <end position="1416"/>
    </location>
</feature>
<evidence type="ECO:0000256" key="9">
    <source>
        <dbReference type="ARBA" id="ARBA00023303"/>
    </source>
</evidence>
<keyword evidence="8 12" id="KW-0472">Membrane</keyword>
<dbReference type="Gene3D" id="1.25.40.20">
    <property type="entry name" value="Ankyrin repeat-containing domain"/>
    <property type="match status" value="5"/>
</dbReference>
<evidence type="ECO:0000256" key="10">
    <source>
        <dbReference type="PROSITE-ProRule" id="PRU00023"/>
    </source>
</evidence>
<keyword evidence="14" id="KW-1185">Reference proteome</keyword>
<feature type="transmembrane region" description="Helical" evidence="12">
    <location>
        <begin position="1242"/>
        <end position="1266"/>
    </location>
</feature>
<feature type="transmembrane region" description="Helical" evidence="12">
    <location>
        <begin position="1150"/>
        <end position="1171"/>
    </location>
</feature>
<dbReference type="InterPro" id="IPR036770">
    <property type="entry name" value="Ankyrin_rpt-contain_sf"/>
</dbReference>
<evidence type="ECO:0000256" key="3">
    <source>
        <dbReference type="ARBA" id="ARBA00022692"/>
    </source>
</evidence>
<evidence type="ECO:0000256" key="1">
    <source>
        <dbReference type="ARBA" id="ARBA00004141"/>
    </source>
</evidence>
<feature type="repeat" description="ANK" evidence="10">
    <location>
        <begin position="854"/>
        <end position="877"/>
    </location>
</feature>
<evidence type="ECO:0000256" key="4">
    <source>
        <dbReference type="ARBA" id="ARBA00022737"/>
    </source>
</evidence>
<dbReference type="OrthoDB" id="195446at2759"/>
<dbReference type="PROSITE" id="PS50088">
    <property type="entry name" value="ANK_REPEAT"/>
    <property type="match status" value="21"/>
</dbReference>
<dbReference type="PRINTS" id="PR01097">
    <property type="entry name" value="TRNSRECEPTRP"/>
</dbReference>
<feature type="repeat" description="ANK" evidence="10">
    <location>
        <begin position="417"/>
        <end position="440"/>
    </location>
</feature>
<evidence type="ECO:0000256" key="7">
    <source>
        <dbReference type="ARBA" id="ARBA00023065"/>
    </source>
</evidence>
<feature type="repeat" description="ANK" evidence="10">
    <location>
        <begin position="113"/>
        <end position="137"/>
    </location>
</feature>
<evidence type="ECO:0000256" key="8">
    <source>
        <dbReference type="ARBA" id="ARBA00023136"/>
    </source>
</evidence>
<organism evidence="14 15">
    <name type="scientific">Actinia tenebrosa</name>
    <name type="common">Australian red waratah sea anemone</name>
    <dbReference type="NCBI Taxonomy" id="6105"/>
    <lineage>
        <taxon>Eukaryota</taxon>
        <taxon>Metazoa</taxon>
        <taxon>Cnidaria</taxon>
        <taxon>Anthozoa</taxon>
        <taxon>Hexacorallia</taxon>
        <taxon>Actiniaria</taxon>
        <taxon>Actiniidae</taxon>
        <taxon>Actinia</taxon>
    </lineage>
</organism>
<feature type="repeat" description="ANK" evidence="10">
    <location>
        <begin position="6"/>
        <end position="38"/>
    </location>
</feature>
<gene>
    <name evidence="15" type="primary">LOC116286344</name>
</gene>
<dbReference type="RefSeq" id="XP_031548678.1">
    <property type="nucleotide sequence ID" value="XM_031692818.1"/>
</dbReference>
<evidence type="ECO:0000259" key="13">
    <source>
        <dbReference type="Pfam" id="PF00520"/>
    </source>
</evidence>
<dbReference type="SUPFAM" id="SSF48403">
    <property type="entry name" value="Ankyrin repeat"/>
    <property type="match status" value="4"/>
</dbReference>
<dbReference type="Pfam" id="PF12796">
    <property type="entry name" value="Ank_2"/>
    <property type="match status" value="9"/>
</dbReference>
<feature type="repeat" description="ANK" evidence="10">
    <location>
        <begin position="349"/>
        <end position="382"/>
    </location>
</feature>
<dbReference type="Pfam" id="PF00023">
    <property type="entry name" value="Ank"/>
    <property type="match status" value="2"/>
</dbReference>
<dbReference type="GO" id="GO:0016020">
    <property type="term" value="C:membrane"/>
    <property type="evidence" value="ECO:0007669"/>
    <property type="project" value="UniProtKB-SubCell"/>
</dbReference>
<name>A0A6P8GYS9_ACTTE</name>
<feature type="repeat" description="ANK" evidence="10">
    <location>
        <begin position="315"/>
        <end position="347"/>
    </location>
</feature>
<feature type="repeat" description="ANK" evidence="10">
    <location>
        <begin position="543"/>
        <end position="575"/>
    </location>
</feature>
<feature type="repeat" description="ANK" evidence="10">
    <location>
        <begin position="643"/>
        <end position="675"/>
    </location>
</feature>
<feature type="repeat" description="ANK" evidence="10">
    <location>
        <begin position="810"/>
        <end position="835"/>
    </location>
</feature>
<keyword evidence="7" id="KW-0406">Ion transport</keyword>
<feature type="repeat" description="ANK" evidence="10">
    <location>
        <begin position="460"/>
        <end position="500"/>
    </location>
</feature>
<comment type="subcellular location">
    <subcellularLocation>
        <location evidence="1">Membrane</location>
        <topology evidence="1">Multi-pass membrane protein</topology>
    </subcellularLocation>
</comment>
<keyword evidence="5 12" id="KW-1133">Transmembrane helix</keyword>